<feature type="transmembrane region" description="Helical" evidence="9">
    <location>
        <begin position="364"/>
        <end position="386"/>
    </location>
</feature>
<comment type="caution">
    <text evidence="12">The sequence shown here is derived from an EMBL/GenBank/DDBJ whole genome shotgun (WGS) entry which is preliminary data.</text>
</comment>
<evidence type="ECO:0000256" key="6">
    <source>
        <dbReference type="ARBA" id="ARBA00023027"/>
    </source>
</evidence>
<evidence type="ECO:0000256" key="3">
    <source>
        <dbReference type="ARBA" id="ARBA00022692"/>
    </source>
</evidence>
<dbReference type="InterPro" id="IPR010227">
    <property type="entry name" value="NADH_Q_OxRdtase_chainM/4"/>
</dbReference>
<dbReference type="InterPro" id="IPR000260">
    <property type="entry name" value="NADH4_N"/>
</dbReference>
<keyword evidence="13" id="KW-1185">Reference proteome</keyword>
<organism evidence="12 13">
    <name type="scientific">Marinoscillum furvescens DSM 4134</name>
    <dbReference type="NCBI Taxonomy" id="1122208"/>
    <lineage>
        <taxon>Bacteria</taxon>
        <taxon>Pseudomonadati</taxon>
        <taxon>Bacteroidota</taxon>
        <taxon>Cytophagia</taxon>
        <taxon>Cytophagales</taxon>
        <taxon>Reichenbachiellaceae</taxon>
        <taxon>Marinoscillum</taxon>
    </lineage>
</organism>
<feature type="transmembrane region" description="Helical" evidence="9">
    <location>
        <begin position="337"/>
        <end position="358"/>
    </location>
</feature>
<dbReference type="GO" id="GO:0016020">
    <property type="term" value="C:membrane"/>
    <property type="evidence" value="ECO:0007669"/>
    <property type="project" value="UniProtKB-SubCell"/>
</dbReference>
<keyword evidence="5 9" id="KW-1133">Transmembrane helix</keyword>
<proteinExistence type="inferred from homology"/>
<name>A0A3D9KVW3_MARFU</name>
<accession>A0A3D9KVW3</accession>
<evidence type="ECO:0000256" key="5">
    <source>
        <dbReference type="ARBA" id="ARBA00022989"/>
    </source>
</evidence>
<sequence length="542" mass="59699">MTNYLLSWLIFLPFGAALVIGLIPDKQKFLIKSVALAATICQLIMGGLLFVGFNGGVKPESWATAFQFVEHLDWISLQLGDFGKLQVAYFVGVDGISMPLIVLSALLLVIGVISSWTVQHKVKGYFILYLILSGSLIGCFAALDFFLFYVFFEFMLLPMFFLIGIWGGPRRSYASIKFFLYTLLGSLFILIVMIGLYLSVGTVDQFGVQTNTFSLVDMMSGHYLSDTVLAPGSEYTMWGQSLRYLAFVFLLIGFAIKLPAVPFHTWLPDAHVEAPTAISVLLAGVLLKVGGYGLFRICYAIFPDIAITMAEPIAILGTVSIIYGGMVAMAQNDVKKLIAYSSVSHMGFVLLGLAAITAEGVAGSLFQMVSHGFISGALFLIVGVVYDRTHDRQIENLSGLASKMPRYTFFVVLFFFASLGLPGLSGFVGEVLVLMGAIGAESINGLFPRWIGMVAVLGIIISAGYYLWTLQRMFFGKYWTREADWDARMVDITAREWVMLLPLAILVVLFGVFPSIMLDPIDNSVRFFVESILEQGQMYLSK</sequence>
<dbReference type="Pfam" id="PF01059">
    <property type="entry name" value="Oxidored_q5_N"/>
    <property type="match status" value="1"/>
</dbReference>
<evidence type="ECO:0000256" key="1">
    <source>
        <dbReference type="ARBA" id="ARBA00004127"/>
    </source>
</evidence>
<feature type="transmembrane region" description="Helical" evidence="9">
    <location>
        <begin position="178"/>
        <end position="198"/>
    </location>
</feature>
<evidence type="ECO:0000259" key="10">
    <source>
        <dbReference type="Pfam" id="PF00361"/>
    </source>
</evidence>
<feature type="domain" description="NADH:quinone oxidoreductase/Mrp antiporter transmembrane" evidence="10">
    <location>
        <begin position="142"/>
        <end position="446"/>
    </location>
</feature>
<gene>
    <name evidence="12" type="ORF">C7460_1353</name>
</gene>
<evidence type="ECO:0000256" key="8">
    <source>
        <dbReference type="RuleBase" id="RU000320"/>
    </source>
</evidence>
<dbReference type="EMBL" id="QREG01000035">
    <property type="protein sequence ID" value="RED91888.1"/>
    <property type="molecule type" value="Genomic_DNA"/>
</dbReference>
<dbReference type="OrthoDB" id="9811718at2"/>
<feature type="transmembrane region" description="Helical" evidence="9">
    <location>
        <begin position="125"/>
        <end position="143"/>
    </location>
</feature>
<dbReference type="InterPro" id="IPR003918">
    <property type="entry name" value="NADH_UbQ_OxRdtase"/>
</dbReference>
<feature type="transmembrane region" description="Helical" evidence="9">
    <location>
        <begin position="450"/>
        <end position="468"/>
    </location>
</feature>
<evidence type="ECO:0000259" key="11">
    <source>
        <dbReference type="Pfam" id="PF01059"/>
    </source>
</evidence>
<dbReference type="PRINTS" id="PR01437">
    <property type="entry name" value="NUOXDRDTASE4"/>
</dbReference>
<dbReference type="Proteomes" id="UP000256779">
    <property type="component" value="Unassembled WGS sequence"/>
</dbReference>
<evidence type="ECO:0000313" key="13">
    <source>
        <dbReference type="Proteomes" id="UP000256779"/>
    </source>
</evidence>
<feature type="transmembrane region" description="Helical" evidence="9">
    <location>
        <begin position="244"/>
        <end position="267"/>
    </location>
</feature>
<keyword evidence="7 9" id="KW-0472">Membrane</keyword>
<evidence type="ECO:0000256" key="7">
    <source>
        <dbReference type="ARBA" id="ARBA00023136"/>
    </source>
</evidence>
<evidence type="ECO:0000313" key="12">
    <source>
        <dbReference type="EMBL" id="RED91888.1"/>
    </source>
</evidence>
<protein>
    <submittedName>
        <fullName evidence="12">NADH dehydrogenase subunit M</fullName>
    </submittedName>
</protein>
<feature type="transmembrane region" description="Helical" evidence="9">
    <location>
        <begin position="308"/>
        <end position="330"/>
    </location>
</feature>
<dbReference type="PANTHER" id="PTHR43507">
    <property type="entry name" value="NADH-UBIQUINONE OXIDOREDUCTASE CHAIN 4"/>
    <property type="match status" value="1"/>
</dbReference>
<keyword evidence="6" id="KW-0520">NAD</keyword>
<dbReference type="NCBIfam" id="TIGR01972">
    <property type="entry name" value="NDH_I_M"/>
    <property type="match status" value="1"/>
</dbReference>
<keyword evidence="4" id="KW-1278">Translocase</keyword>
<comment type="similarity">
    <text evidence="2">Belongs to the complex I subunit 4 family.</text>
</comment>
<evidence type="ECO:0000256" key="2">
    <source>
        <dbReference type="ARBA" id="ARBA00009025"/>
    </source>
</evidence>
<dbReference type="InterPro" id="IPR001750">
    <property type="entry name" value="ND/Mrp_TM"/>
</dbReference>
<keyword evidence="3 8" id="KW-0812">Transmembrane</keyword>
<dbReference type="AlphaFoldDB" id="A0A3D9KVW3"/>
<dbReference type="PANTHER" id="PTHR43507:SF1">
    <property type="entry name" value="NADH-UBIQUINONE OXIDOREDUCTASE CHAIN 4"/>
    <property type="match status" value="1"/>
</dbReference>
<feature type="transmembrane region" description="Helical" evidence="9">
    <location>
        <begin position="497"/>
        <end position="518"/>
    </location>
</feature>
<dbReference type="GO" id="GO:0003954">
    <property type="term" value="F:NADH dehydrogenase activity"/>
    <property type="evidence" value="ECO:0007669"/>
    <property type="project" value="TreeGrafter"/>
</dbReference>
<reference evidence="12 13" key="1">
    <citation type="submission" date="2018-07" db="EMBL/GenBank/DDBJ databases">
        <title>Genomic Encyclopedia of Type Strains, Phase IV (KMG-IV): sequencing the most valuable type-strain genomes for metagenomic binning, comparative biology and taxonomic classification.</title>
        <authorList>
            <person name="Goeker M."/>
        </authorList>
    </citation>
    <scope>NUCLEOTIDE SEQUENCE [LARGE SCALE GENOMIC DNA]</scope>
    <source>
        <strain evidence="12 13">DSM 4134</strain>
    </source>
</reference>
<dbReference type="GO" id="GO:0048039">
    <property type="term" value="F:ubiquinone binding"/>
    <property type="evidence" value="ECO:0007669"/>
    <property type="project" value="TreeGrafter"/>
</dbReference>
<dbReference type="GO" id="GO:0008137">
    <property type="term" value="F:NADH dehydrogenase (ubiquinone) activity"/>
    <property type="evidence" value="ECO:0007669"/>
    <property type="project" value="InterPro"/>
</dbReference>
<feature type="transmembrane region" description="Helical" evidence="9">
    <location>
        <begin position="149"/>
        <end position="166"/>
    </location>
</feature>
<evidence type="ECO:0000256" key="4">
    <source>
        <dbReference type="ARBA" id="ARBA00022967"/>
    </source>
</evidence>
<dbReference type="GO" id="GO:0012505">
    <property type="term" value="C:endomembrane system"/>
    <property type="evidence" value="ECO:0007669"/>
    <property type="project" value="UniProtKB-SubCell"/>
</dbReference>
<dbReference type="GO" id="GO:0015990">
    <property type="term" value="P:electron transport coupled proton transport"/>
    <property type="evidence" value="ECO:0007669"/>
    <property type="project" value="TreeGrafter"/>
</dbReference>
<dbReference type="Pfam" id="PF00361">
    <property type="entry name" value="Proton_antipo_M"/>
    <property type="match status" value="1"/>
</dbReference>
<feature type="domain" description="NADH:ubiquinone oxidoreductase chain 4 N-terminal" evidence="11">
    <location>
        <begin position="83"/>
        <end position="132"/>
    </location>
</feature>
<evidence type="ECO:0000256" key="9">
    <source>
        <dbReference type="SAM" id="Phobius"/>
    </source>
</evidence>
<dbReference type="GO" id="GO:0042773">
    <property type="term" value="P:ATP synthesis coupled electron transport"/>
    <property type="evidence" value="ECO:0007669"/>
    <property type="project" value="InterPro"/>
</dbReference>
<feature type="transmembrane region" description="Helical" evidence="9">
    <location>
        <begin position="35"/>
        <end position="53"/>
    </location>
</feature>
<feature type="transmembrane region" description="Helical" evidence="9">
    <location>
        <begin position="279"/>
        <end position="302"/>
    </location>
</feature>
<comment type="subcellular location">
    <subcellularLocation>
        <location evidence="1">Endomembrane system</location>
        <topology evidence="1">Multi-pass membrane protein</topology>
    </subcellularLocation>
    <subcellularLocation>
        <location evidence="8">Membrane</location>
        <topology evidence="8">Multi-pass membrane protein</topology>
    </subcellularLocation>
</comment>
<feature type="transmembrane region" description="Helical" evidence="9">
    <location>
        <begin position="407"/>
        <end position="438"/>
    </location>
</feature>
<feature type="transmembrane region" description="Helical" evidence="9">
    <location>
        <begin position="87"/>
        <end position="113"/>
    </location>
</feature>
<feature type="transmembrane region" description="Helical" evidence="9">
    <location>
        <begin position="6"/>
        <end position="23"/>
    </location>
</feature>